<dbReference type="Gene3D" id="3.20.20.80">
    <property type="entry name" value="Glycosidases"/>
    <property type="match status" value="1"/>
</dbReference>
<organism evidence="2 3">
    <name type="scientific">Bacteroides uniformis</name>
    <dbReference type="NCBI Taxonomy" id="820"/>
    <lineage>
        <taxon>Bacteria</taxon>
        <taxon>Pseudomonadati</taxon>
        <taxon>Bacteroidota</taxon>
        <taxon>Bacteroidia</taxon>
        <taxon>Bacteroidales</taxon>
        <taxon>Bacteroidaceae</taxon>
        <taxon>Bacteroides</taxon>
    </lineage>
</organism>
<evidence type="ECO:0000313" key="2">
    <source>
        <dbReference type="EMBL" id="RGN94911.1"/>
    </source>
</evidence>
<comment type="caution">
    <text evidence="2">The sequence shown here is derived from an EMBL/GenBank/DDBJ whole genome shotgun (WGS) entry which is preliminary data.</text>
</comment>
<dbReference type="EMBL" id="QSVA01000005">
    <property type="protein sequence ID" value="RGN94911.1"/>
    <property type="molecule type" value="Genomic_DNA"/>
</dbReference>
<dbReference type="InterPro" id="IPR046226">
    <property type="entry name" value="DUF6259"/>
</dbReference>
<gene>
    <name evidence="2" type="ORF">DXB37_06970</name>
</gene>
<feature type="domain" description="DUF6259" evidence="1">
    <location>
        <begin position="253"/>
        <end position="525"/>
    </location>
</feature>
<dbReference type="SUPFAM" id="SSF51445">
    <property type="entry name" value="(Trans)glycosidases"/>
    <property type="match status" value="1"/>
</dbReference>
<name>A0A3E5F0V5_BACUN</name>
<reference evidence="2 3" key="1">
    <citation type="submission" date="2018-08" db="EMBL/GenBank/DDBJ databases">
        <title>A genome reference for cultivated species of the human gut microbiota.</title>
        <authorList>
            <person name="Zou Y."/>
            <person name="Xue W."/>
            <person name="Luo G."/>
        </authorList>
    </citation>
    <scope>NUCLEOTIDE SEQUENCE [LARGE SCALE GENOMIC DNA]</scope>
    <source>
        <strain evidence="2 3">OM03-4</strain>
    </source>
</reference>
<dbReference type="Pfam" id="PF19773">
    <property type="entry name" value="DUF6259"/>
    <property type="match status" value="1"/>
</dbReference>
<evidence type="ECO:0000313" key="3">
    <source>
        <dbReference type="Proteomes" id="UP000260759"/>
    </source>
</evidence>
<sequence>MGLGAQQKYLLENEKMRAEVDLAQGALLGLQSKVTGWNVVEDEKAACSFEANVKLANGNFFVINAASQCRPEVTIQGDKLTFVWNGLNVGDQQLDATFTGTITMTPDGLVYGGKVVNKSDAIIEQLAWPFLGEVSIPADTERMLLQYMNYTKFNTEELYPREAGKGWCNFPEHSFALINNGKQGLYLSSMDHKLDEYVRCEYETVPTPAYASFIGTATSKQGNGERRLMRTRLRAARMLYVQAHSDRDLVPFIMTPYVGTWHNGVDIYKKWRATWFVSPHRAEWLNRVNSWQQLQINSSETNINFKIKDLNKYIDECKKWGVDAIQLTGWTKGGQDRGLPSHDLDPRLGTVEEFKKQIADANKKGVKILLFTKFTWADLTTDYHEQYLSNIAWNAQGDTCIHPGYNYNTYTQLEGVNTRRFGIFCMMDKSLRKKLHEEFQKCLDLGAPGMVYDENQHHAGTMLCFNPNHGHKVPGFNYQGADLLGREFYEMCQKSNPDFLMTGEGPYDLQAQYYSTYTRADYNHEPVLRYIDSEVPIACAVIDHNDKNHVNMCAALKYSMSYEVRNFKGSLNEFPRVMAYGQLVDKLRKRYSDYLWNAEFLDILGAKVTGDNIRYTVFRNGKTGKKAVVAYNVDTQKAHTATVSIDNSNASLVIVSPEKQSPSKFNGQVEIGPQSMVVVMEK</sequence>
<proteinExistence type="predicted"/>
<dbReference type="Proteomes" id="UP000260759">
    <property type="component" value="Unassembled WGS sequence"/>
</dbReference>
<dbReference type="CDD" id="cd00551">
    <property type="entry name" value="AmyAc_family"/>
    <property type="match status" value="1"/>
</dbReference>
<dbReference type="AlphaFoldDB" id="A0A3E5F0V5"/>
<protein>
    <recommendedName>
        <fullName evidence="1">DUF6259 domain-containing protein</fullName>
    </recommendedName>
</protein>
<accession>A0A3E5F0V5</accession>
<evidence type="ECO:0000259" key="1">
    <source>
        <dbReference type="Pfam" id="PF19773"/>
    </source>
</evidence>
<dbReference type="InterPro" id="IPR017853">
    <property type="entry name" value="GH"/>
</dbReference>